<proteinExistence type="predicted"/>
<dbReference type="Proteomes" id="UP000324222">
    <property type="component" value="Unassembled WGS sequence"/>
</dbReference>
<evidence type="ECO:0000256" key="1">
    <source>
        <dbReference type="SAM" id="MobiDB-lite"/>
    </source>
</evidence>
<dbReference type="AlphaFoldDB" id="A0A5B7G838"/>
<dbReference type="EMBL" id="VSRR010011080">
    <property type="protein sequence ID" value="MPC52694.1"/>
    <property type="molecule type" value="Genomic_DNA"/>
</dbReference>
<sequence>MARKGKLANNTEHKAIWIKRDMTLEEREKEKKLRREAKEKKTRKEQRQRRRISTGRFWIRH</sequence>
<name>A0A5B7G838_PORTR</name>
<feature type="region of interest" description="Disordered" evidence="1">
    <location>
        <begin position="28"/>
        <end position="61"/>
    </location>
</feature>
<reference evidence="2 3" key="1">
    <citation type="submission" date="2019-05" db="EMBL/GenBank/DDBJ databases">
        <title>Another draft genome of Portunus trituberculatus and its Hox gene families provides insights of decapod evolution.</title>
        <authorList>
            <person name="Jeong J.-H."/>
            <person name="Song I."/>
            <person name="Kim S."/>
            <person name="Choi T."/>
            <person name="Kim D."/>
            <person name="Ryu S."/>
            <person name="Kim W."/>
        </authorList>
    </citation>
    <scope>NUCLEOTIDE SEQUENCE [LARGE SCALE GENOMIC DNA]</scope>
    <source>
        <tissue evidence="2">Muscle</tissue>
    </source>
</reference>
<protein>
    <submittedName>
        <fullName evidence="2">Uncharacterized protein</fullName>
    </submittedName>
</protein>
<evidence type="ECO:0000313" key="3">
    <source>
        <dbReference type="Proteomes" id="UP000324222"/>
    </source>
</evidence>
<keyword evidence="3" id="KW-1185">Reference proteome</keyword>
<comment type="caution">
    <text evidence="2">The sequence shown here is derived from an EMBL/GenBank/DDBJ whole genome shotgun (WGS) entry which is preliminary data.</text>
</comment>
<evidence type="ECO:0000313" key="2">
    <source>
        <dbReference type="EMBL" id="MPC52694.1"/>
    </source>
</evidence>
<accession>A0A5B7G838</accession>
<feature type="compositionally biased region" description="Basic residues" evidence="1">
    <location>
        <begin position="40"/>
        <end position="61"/>
    </location>
</feature>
<gene>
    <name evidence="2" type="ORF">E2C01_046570</name>
</gene>
<feature type="compositionally biased region" description="Basic and acidic residues" evidence="1">
    <location>
        <begin position="28"/>
        <end position="39"/>
    </location>
</feature>
<organism evidence="2 3">
    <name type="scientific">Portunus trituberculatus</name>
    <name type="common">Swimming crab</name>
    <name type="synonym">Neptunus trituberculatus</name>
    <dbReference type="NCBI Taxonomy" id="210409"/>
    <lineage>
        <taxon>Eukaryota</taxon>
        <taxon>Metazoa</taxon>
        <taxon>Ecdysozoa</taxon>
        <taxon>Arthropoda</taxon>
        <taxon>Crustacea</taxon>
        <taxon>Multicrustacea</taxon>
        <taxon>Malacostraca</taxon>
        <taxon>Eumalacostraca</taxon>
        <taxon>Eucarida</taxon>
        <taxon>Decapoda</taxon>
        <taxon>Pleocyemata</taxon>
        <taxon>Brachyura</taxon>
        <taxon>Eubrachyura</taxon>
        <taxon>Portunoidea</taxon>
        <taxon>Portunidae</taxon>
        <taxon>Portuninae</taxon>
        <taxon>Portunus</taxon>
    </lineage>
</organism>